<dbReference type="AlphaFoldDB" id="A0A2N7L8C6"/>
<dbReference type="RefSeq" id="WP_102391401.1">
    <property type="nucleotide sequence ID" value="NZ_MDAL01000030.1"/>
</dbReference>
<dbReference type="Pfam" id="PF08238">
    <property type="entry name" value="Sel1"/>
    <property type="match status" value="7"/>
</dbReference>
<dbReference type="InterPro" id="IPR021352">
    <property type="entry name" value="DUF2971"/>
</dbReference>
<dbReference type="InterPro" id="IPR050767">
    <property type="entry name" value="Sel1_AlgK"/>
</dbReference>
<reference evidence="2" key="1">
    <citation type="submission" date="2016-07" db="EMBL/GenBank/DDBJ databases">
        <title>Nontailed viruses are major unrecognized killers of bacteria in the ocean.</title>
        <authorList>
            <person name="Kauffman K."/>
            <person name="Hussain F."/>
            <person name="Yang J."/>
            <person name="Arevalo P."/>
            <person name="Brown J."/>
            <person name="Cutler M."/>
            <person name="Kelly L."/>
            <person name="Polz M.F."/>
        </authorList>
    </citation>
    <scope>NUCLEOTIDE SEQUENCE [LARGE SCALE GENOMIC DNA]</scope>
    <source>
        <strain evidence="2">10N.261.45.A10</strain>
    </source>
</reference>
<dbReference type="Gene3D" id="1.25.40.10">
    <property type="entry name" value="Tetratricopeptide repeat domain"/>
    <property type="match status" value="1"/>
</dbReference>
<dbReference type="InterPro" id="IPR006597">
    <property type="entry name" value="Sel1-like"/>
</dbReference>
<evidence type="ECO:0000313" key="1">
    <source>
        <dbReference type="EMBL" id="PMN90427.1"/>
    </source>
</evidence>
<name>A0A2N7L8C6_9GAMM</name>
<organism evidence="1 2">
    <name type="scientific">Enterovibrio norvegicus</name>
    <dbReference type="NCBI Taxonomy" id="188144"/>
    <lineage>
        <taxon>Bacteria</taxon>
        <taxon>Pseudomonadati</taxon>
        <taxon>Pseudomonadota</taxon>
        <taxon>Gammaproteobacteria</taxon>
        <taxon>Vibrionales</taxon>
        <taxon>Vibrionaceae</taxon>
        <taxon>Enterovibrio</taxon>
    </lineage>
</organism>
<accession>A0A2N7L8C6</accession>
<dbReference type="PANTHER" id="PTHR11102:SF160">
    <property type="entry name" value="ERAD-ASSOCIATED E3 UBIQUITIN-PROTEIN LIGASE COMPONENT HRD3"/>
    <property type="match status" value="1"/>
</dbReference>
<comment type="caution">
    <text evidence="1">The sequence shown here is derived from an EMBL/GenBank/DDBJ whole genome shotgun (WGS) entry which is preliminary data.</text>
</comment>
<evidence type="ECO:0000313" key="2">
    <source>
        <dbReference type="Proteomes" id="UP000235387"/>
    </source>
</evidence>
<dbReference type="SMART" id="SM00671">
    <property type="entry name" value="SEL1"/>
    <property type="match status" value="7"/>
</dbReference>
<dbReference type="InterPro" id="IPR011990">
    <property type="entry name" value="TPR-like_helical_dom_sf"/>
</dbReference>
<sequence>MKKLEQLASQGDPDAQYKLGNVYAQGKGVEQSDEQAVYWYKKAAEQGHASAQYNLGVSFKNGEGVDQCYIKSALWFSKGAEQGETASQCYLGLSYLLGRGIEQSDELGLTWLNKSAEKGNPQAQLCLGMYYLDNKVSDSCCETGVMWLTKAAEQDVSEAQLRLSYCYMQGKGVELSGGKVIYWSEKAAELGNAEAQFFLGIQYASGNFVDKSDDKAAYWCTKASEQGYPKAHYYLGLYYKESDRSHFDNEKSEMYFRRAFEAGEYEAQRYLPHPVLDEHIYPKLDYEKAKLARAAFYALQAEIVKIMDEQKVESGVVYHFTRWSAIESMLPKDLKDREKPKNVLRLYHEDYMNDPNEGKSFINLLRNRSKISVSSKFMMEVLNLHSELSTDEATYITSFTKSRDRLDLWRAYGSDGYGFCLTVSCPEKTQHQWAMNKLETSMDREFDGNKHSFYNVIYDDDRKNKLLNNLLLKLDDIIDLFKNDFDVLNEVRKAVFYIIGEVVYLFKDEQYSSEREVRVFRRLSIDQVSLDETEFGKLYAITAPILFNGVASEIMIGPKVPNKRVVELSLRKRLQLHGFSNTMVTYSKVEYR</sequence>
<dbReference type="Proteomes" id="UP000235387">
    <property type="component" value="Unassembled WGS sequence"/>
</dbReference>
<dbReference type="EMBL" id="MDAL01000030">
    <property type="protein sequence ID" value="PMN90427.1"/>
    <property type="molecule type" value="Genomic_DNA"/>
</dbReference>
<protein>
    <recommendedName>
        <fullName evidence="3">DUF2971 domain-containing protein</fullName>
    </recommendedName>
</protein>
<evidence type="ECO:0008006" key="3">
    <source>
        <dbReference type="Google" id="ProtNLM"/>
    </source>
</evidence>
<proteinExistence type="predicted"/>
<dbReference type="PANTHER" id="PTHR11102">
    <property type="entry name" value="SEL-1-LIKE PROTEIN"/>
    <property type="match status" value="1"/>
</dbReference>
<gene>
    <name evidence="1" type="ORF">BCT23_19935</name>
</gene>
<dbReference type="SUPFAM" id="SSF81901">
    <property type="entry name" value="HCP-like"/>
    <property type="match status" value="2"/>
</dbReference>
<dbReference type="Pfam" id="PF11185">
    <property type="entry name" value="DUF2971"/>
    <property type="match status" value="1"/>
</dbReference>